<evidence type="ECO:0000256" key="5">
    <source>
        <dbReference type="SAM" id="MobiDB-lite"/>
    </source>
</evidence>
<evidence type="ECO:0000256" key="3">
    <source>
        <dbReference type="ARBA" id="ARBA00022989"/>
    </source>
</evidence>
<accession>A0ABN2E8F9</accession>
<keyword evidence="2 6" id="KW-0812">Transmembrane</keyword>
<feature type="transmembrane region" description="Helical" evidence="6">
    <location>
        <begin position="106"/>
        <end position="123"/>
    </location>
</feature>
<feature type="transmembrane region" description="Helical" evidence="6">
    <location>
        <begin position="71"/>
        <end position="94"/>
    </location>
</feature>
<dbReference type="Gene3D" id="1.20.1250.20">
    <property type="entry name" value="MFS general substrate transporter like domains"/>
    <property type="match status" value="1"/>
</dbReference>
<dbReference type="InterPro" id="IPR036259">
    <property type="entry name" value="MFS_trans_sf"/>
</dbReference>
<keyword evidence="9" id="KW-1185">Reference proteome</keyword>
<dbReference type="PANTHER" id="PTHR23534">
    <property type="entry name" value="MFS PERMEASE"/>
    <property type="match status" value="1"/>
</dbReference>
<evidence type="ECO:0000256" key="2">
    <source>
        <dbReference type="ARBA" id="ARBA00022692"/>
    </source>
</evidence>
<reference evidence="8 9" key="1">
    <citation type="journal article" date="2019" name="Int. J. Syst. Evol. Microbiol.">
        <title>The Global Catalogue of Microorganisms (GCM) 10K type strain sequencing project: providing services to taxonomists for standard genome sequencing and annotation.</title>
        <authorList>
            <consortium name="The Broad Institute Genomics Platform"/>
            <consortium name="The Broad Institute Genome Sequencing Center for Infectious Disease"/>
            <person name="Wu L."/>
            <person name="Ma J."/>
        </authorList>
    </citation>
    <scope>NUCLEOTIDE SEQUENCE [LARGE SCALE GENOMIC DNA]</scope>
    <source>
        <strain evidence="8 9">JCM 14969</strain>
    </source>
</reference>
<feature type="domain" description="Major facilitator superfamily (MFS) profile" evidence="7">
    <location>
        <begin position="39"/>
        <end position="426"/>
    </location>
</feature>
<dbReference type="Pfam" id="PF07690">
    <property type="entry name" value="MFS_1"/>
    <property type="match status" value="1"/>
</dbReference>
<protein>
    <submittedName>
        <fullName evidence="8">MFS transporter</fullName>
    </submittedName>
</protein>
<feature type="transmembrane region" description="Helical" evidence="6">
    <location>
        <begin position="280"/>
        <end position="300"/>
    </location>
</feature>
<feature type="transmembrane region" description="Helical" evidence="6">
    <location>
        <begin position="312"/>
        <end position="334"/>
    </location>
</feature>
<evidence type="ECO:0000313" key="9">
    <source>
        <dbReference type="Proteomes" id="UP001500393"/>
    </source>
</evidence>
<dbReference type="RefSeq" id="WP_344219550.1">
    <property type="nucleotide sequence ID" value="NZ_BAAAOS010000045.1"/>
</dbReference>
<feature type="transmembrane region" description="Helical" evidence="6">
    <location>
        <begin position="129"/>
        <end position="147"/>
    </location>
</feature>
<feature type="transmembrane region" description="Helical" evidence="6">
    <location>
        <begin position="42"/>
        <end position="65"/>
    </location>
</feature>
<evidence type="ECO:0000259" key="7">
    <source>
        <dbReference type="PROSITE" id="PS50850"/>
    </source>
</evidence>
<organism evidence="8 9">
    <name type="scientific">Kribbella sancticallisti</name>
    <dbReference type="NCBI Taxonomy" id="460087"/>
    <lineage>
        <taxon>Bacteria</taxon>
        <taxon>Bacillati</taxon>
        <taxon>Actinomycetota</taxon>
        <taxon>Actinomycetes</taxon>
        <taxon>Propionibacteriales</taxon>
        <taxon>Kribbellaceae</taxon>
        <taxon>Kribbella</taxon>
    </lineage>
</organism>
<dbReference type="PROSITE" id="PS50850">
    <property type="entry name" value="MFS"/>
    <property type="match status" value="1"/>
</dbReference>
<feature type="transmembrane region" description="Helical" evidence="6">
    <location>
        <begin position="376"/>
        <end position="398"/>
    </location>
</feature>
<name>A0ABN2E8F9_9ACTN</name>
<dbReference type="EMBL" id="BAAAOS010000045">
    <property type="protein sequence ID" value="GAA1596838.1"/>
    <property type="molecule type" value="Genomic_DNA"/>
</dbReference>
<feature type="transmembrane region" description="Helical" evidence="6">
    <location>
        <begin position="253"/>
        <end position="274"/>
    </location>
</feature>
<gene>
    <name evidence="8" type="ORF">GCM10009789_58530</name>
</gene>
<sequence length="434" mass="44042">MTADPDPSSPERPATSPRRPTDAVPSAVPETAADLQQGTVRVLVVSNVLGGVAVASGFAVAGLLAENISGSTSMAGLVATSTTLGAAILAVPLARLARSQGRRMSLTVGYLIATAGALLSIVAAQIDSLALLLFAGCLFGSGSASNLQSRYAATDAADPQHVARSLSLVVWATTIGVVVGPNLTGIGGSVGTTVGVLALAGPYIFSVVAFALALATVWFGLRRLHQVTVRTKVERQPLTITFRRVMEIPQARLGLLAIATAHAVMVGVMSMTAVHLRHHGASLTIVGFVISAHVAGMYALSPVMGWLTDKLGRIPTIGIGLAILASAMTVAALAPDEAHSLTALALVLLGLGWSACLVAGSTLLSRSVPEDIRTSAQGLSDLTMGALASIAGTASGPILAYLGFHWLAVLCGLILIPVALLAATTKQTSATPGH</sequence>
<evidence type="ECO:0000256" key="6">
    <source>
        <dbReference type="SAM" id="Phobius"/>
    </source>
</evidence>
<dbReference type="PANTHER" id="PTHR23534:SF1">
    <property type="entry name" value="MAJOR FACILITATOR SUPERFAMILY PROTEIN"/>
    <property type="match status" value="1"/>
</dbReference>
<comment type="caution">
    <text evidence="8">The sequence shown here is derived from an EMBL/GenBank/DDBJ whole genome shotgun (WGS) entry which is preliminary data.</text>
</comment>
<dbReference type="SUPFAM" id="SSF103473">
    <property type="entry name" value="MFS general substrate transporter"/>
    <property type="match status" value="1"/>
</dbReference>
<dbReference type="InterPro" id="IPR020846">
    <property type="entry name" value="MFS_dom"/>
</dbReference>
<dbReference type="Proteomes" id="UP001500393">
    <property type="component" value="Unassembled WGS sequence"/>
</dbReference>
<keyword evidence="4 6" id="KW-0472">Membrane</keyword>
<keyword evidence="3 6" id="KW-1133">Transmembrane helix</keyword>
<evidence type="ECO:0000313" key="8">
    <source>
        <dbReference type="EMBL" id="GAA1596838.1"/>
    </source>
</evidence>
<feature type="transmembrane region" description="Helical" evidence="6">
    <location>
        <begin position="340"/>
        <end position="364"/>
    </location>
</feature>
<evidence type="ECO:0000256" key="1">
    <source>
        <dbReference type="ARBA" id="ARBA00004651"/>
    </source>
</evidence>
<evidence type="ECO:0000256" key="4">
    <source>
        <dbReference type="ARBA" id="ARBA00023136"/>
    </source>
</evidence>
<comment type="subcellular location">
    <subcellularLocation>
        <location evidence="1">Cell membrane</location>
        <topology evidence="1">Multi-pass membrane protein</topology>
    </subcellularLocation>
</comment>
<proteinExistence type="predicted"/>
<feature type="transmembrane region" description="Helical" evidence="6">
    <location>
        <begin position="404"/>
        <end position="423"/>
    </location>
</feature>
<feature type="region of interest" description="Disordered" evidence="5">
    <location>
        <begin position="1"/>
        <end position="28"/>
    </location>
</feature>
<feature type="transmembrane region" description="Helical" evidence="6">
    <location>
        <begin position="196"/>
        <end position="221"/>
    </location>
</feature>
<dbReference type="InterPro" id="IPR011701">
    <property type="entry name" value="MFS"/>
</dbReference>
<feature type="transmembrane region" description="Helical" evidence="6">
    <location>
        <begin position="168"/>
        <end position="190"/>
    </location>
</feature>